<evidence type="ECO:0000313" key="1">
    <source>
        <dbReference type="EMBL" id="GFN09791.1"/>
    </source>
</evidence>
<organism evidence="1 2">
    <name type="scientific">Streptomyces microflavus</name>
    <name type="common">Streptomyces lipmanii</name>
    <dbReference type="NCBI Taxonomy" id="1919"/>
    <lineage>
        <taxon>Bacteria</taxon>
        <taxon>Bacillati</taxon>
        <taxon>Actinomycetota</taxon>
        <taxon>Actinomycetes</taxon>
        <taxon>Kitasatosporales</taxon>
        <taxon>Streptomycetaceae</taxon>
        <taxon>Streptomyces</taxon>
    </lineage>
</organism>
<dbReference type="EMBL" id="BLWD01000003">
    <property type="protein sequence ID" value="GFN09791.1"/>
    <property type="molecule type" value="Genomic_DNA"/>
</dbReference>
<accession>A0A7J0D4X3</accession>
<gene>
    <name evidence="1" type="ORF">Smic_83470</name>
</gene>
<reference evidence="1 2" key="1">
    <citation type="submission" date="2020-05" db="EMBL/GenBank/DDBJ databases">
        <title>Whole genome shotgun sequence of Streptomyces microflavus NBRC 13062.</title>
        <authorList>
            <person name="Komaki H."/>
            <person name="Tamura T."/>
        </authorList>
    </citation>
    <scope>NUCLEOTIDE SEQUENCE [LARGE SCALE GENOMIC DNA]</scope>
    <source>
        <strain evidence="1 2">NBRC 13062</strain>
    </source>
</reference>
<name>A0A7J0D4X3_STRMI</name>
<dbReference type="Proteomes" id="UP000498740">
    <property type="component" value="Unassembled WGS sequence"/>
</dbReference>
<dbReference type="AlphaFoldDB" id="A0A7J0D4X3"/>
<dbReference type="RefSeq" id="WP_190167806.1">
    <property type="nucleotide sequence ID" value="NZ_BMUG01000016.1"/>
</dbReference>
<proteinExistence type="predicted"/>
<protein>
    <submittedName>
        <fullName evidence="1">Uncharacterized protein</fullName>
    </submittedName>
</protein>
<evidence type="ECO:0000313" key="2">
    <source>
        <dbReference type="Proteomes" id="UP000498740"/>
    </source>
</evidence>
<sequence length="200" mass="22763">MALIDLFTRRPAAPAVPEEDPVPRAWPEIGETWTPEGLPVVERYYNQAHAVVLVARTSQDPYGTAYYLVACLGCHFLSTRTKCHDLHIRYSLVKAAETANSHAGTCRALPRELPARPDEESARRLLHSWVLSTSRPRRDLHQYVDLDLSDFDSGRLELQRTNEWIQTELEALAIEQSDLLSARPDERTGTVRFRVLPQPH</sequence>
<comment type="caution">
    <text evidence="1">The sequence shown here is derived from an EMBL/GenBank/DDBJ whole genome shotgun (WGS) entry which is preliminary data.</text>
</comment>